<evidence type="ECO:0000313" key="7">
    <source>
        <dbReference type="Proteomes" id="UP000239237"/>
    </source>
</evidence>
<dbReference type="Proteomes" id="UP000237923">
    <property type="component" value="Unassembled WGS sequence"/>
</dbReference>
<dbReference type="Gene3D" id="3.90.550.10">
    <property type="entry name" value="Spore Coat Polysaccharide Biosynthesis Protein SpsA, Chain A"/>
    <property type="match status" value="1"/>
</dbReference>
<keyword evidence="2 5" id="KW-0808">Transferase</keyword>
<dbReference type="GO" id="GO:0016757">
    <property type="term" value="F:glycosyltransferase activity"/>
    <property type="evidence" value="ECO:0007669"/>
    <property type="project" value="UniProtKB-KW"/>
</dbReference>
<keyword evidence="7" id="KW-1185">Reference proteome</keyword>
<keyword evidence="1 5" id="KW-0328">Glycosyltransferase</keyword>
<dbReference type="AlphaFoldDB" id="A0A2N9K737"/>
<reference evidence="5 6" key="2">
    <citation type="submission" date="2018-02" db="EMBL/GenBank/DDBJ databases">
        <authorList>
            <person name="Cohen D.B."/>
            <person name="Kent A.D."/>
        </authorList>
    </citation>
    <scope>NUCLEOTIDE SEQUENCE [LARGE SCALE GENOMIC DNA]</scope>
    <source>
        <strain evidence="5 6">CECT 9216</strain>
    </source>
</reference>
<gene>
    <name evidence="5" type="primary">epsH_1</name>
    <name evidence="4" type="ORF">LES8486_00148</name>
    <name evidence="5" type="ORF">LES9216_00295</name>
</gene>
<evidence type="ECO:0000313" key="6">
    <source>
        <dbReference type="Proteomes" id="UP000237923"/>
    </source>
</evidence>
<evidence type="ECO:0000313" key="4">
    <source>
        <dbReference type="EMBL" id="SPD91177.1"/>
    </source>
</evidence>
<dbReference type="PANTHER" id="PTHR22916">
    <property type="entry name" value="GLYCOSYLTRANSFERASE"/>
    <property type="match status" value="1"/>
</dbReference>
<dbReference type="EMBL" id="OKQR01000001">
    <property type="protein sequence ID" value="SPD91177.1"/>
    <property type="molecule type" value="Genomic_DNA"/>
</dbReference>
<dbReference type="EMBL" id="OKQU01000001">
    <property type="protein sequence ID" value="SPE06402.1"/>
    <property type="molecule type" value="Genomic_DNA"/>
</dbReference>
<dbReference type="InterPro" id="IPR029044">
    <property type="entry name" value="Nucleotide-diphossugar_trans"/>
</dbReference>
<evidence type="ECO:0000259" key="3">
    <source>
        <dbReference type="Pfam" id="PF00535"/>
    </source>
</evidence>
<evidence type="ECO:0000313" key="5">
    <source>
        <dbReference type="EMBL" id="SPE06402.1"/>
    </source>
</evidence>
<feature type="domain" description="Glycosyltransferase 2-like" evidence="3">
    <location>
        <begin position="8"/>
        <end position="131"/>
    </location>
</feature>
<dbReference type="CDD" id="cd00761">
    <property type="entry name" value="Glyco_tranf_GTA_type"/>
    <property type="match status" value="1"/>
</dbReference>
<dbReference type="Pfam" id="PF00535">
    <property type="entry name" value="Glycos_transf_2"/>
    <property type="match status" value="1"/>
</dbReference>
<protein>
    <submittedName>
        <fullName evidence="5">Glycosyltransferase EpsH</fullName>
        <ecNumber evidence="5">2.4.-.-</ecNumber>
    </submittedName>
</protein>
<organism evidence="5 6">
    <name type="scientific">Leuconostoc suionicum</name>
    <dbReference type="NCBI Taxonomy" id="1511761"/>
    <lineage>
        <taxon>Bacteria</taxon>
        <taxon>Bacillati</taxon>
        <taxon>Bacillota</taxon>
        <taxon>Bacilli</taxon>
        <taxon>Lactobacillales</taxon>
        <taxon>Lactobacillaceae</taxon>
        <taxon>Leuconostoc</taxon>
    </lineage>
</organism>
<dbReference type="InterPro" id="IPR001173">
    <property type="entry name" value="Glyco_trans_2-like"/>
</dbReference>
<dbReference type="PANTHER" id="PTHR22916:SF51">
    <property type="entry name" value="GLYCOSYLTRANSFERASE EPSH-RELATED"/>
    <property type="match status" value="1"/>
</dbReference>
<evidence type="ECO:0000256" key="1">
    <source>
        <dbReference type="ARBA" id="ARBA00022676"/>
    </source>
</evidence>
<dbReference type="EC" id="2.4.-.-" evidence="5"/>
<reference evidence="4 7" key="1">
    <citation type="submission" date="2018-02" db="EMBL/GenBank/DDBJ databases">
        <authorList>
            <person name="Rodrigo-Torres L."/>
            <person name="Arahal R. D."/>
            <person name="Lucena T."/>
        </authorList>
    </citation>
    <scope>NUCLEOTIDE SEQUENCE [LARGE SCALE GENOMIC DNA]</scope>
    <source>
        <strain evidence="4 7">CECT 8486</strain>
    </source>
</reference>
<evidence type="ECO:0000256" key="2">
    <source>
        <dbReference type="ARBA" id="ARBA00022679"/>
    </source>
</evidence>
<name>A0A2N9K737_9LACO</name>
<proteinExistence type="predicted"/>
<dbReference type="RefSeq" id="WP_025268275.1">
    <property type="nucleotide sequence ID" value="NZ_OKQR01000001.1"/>
</dbReference>
<dbReference type="SUPFAM" id="SSF53448">
    <property type="entry name" value="Nucleotide-diphospho-sugar transferases"/>
    <property type="match status" value="1"/>
</dbReference>
<dbReference type="Proteomes" id="UP000239237">
    <property type="component" value="Unassembled WGS sequence"/>
</dbReference>
<accession>A0A2N9K737</accession>
<sequence length="333" mass="39147">MKRSKKVSIIVPVYNTANYLEKCLNSIQLQTYKNFEVLLVNDGSTDNSREICESFCRSDLRFRLFNQINSGLSESRNKGIHEAQGDLILFVDSDDYIDINLLEYSINILEKFNVDTVIFSYYITLNGEKKLPSFKDPDFGIIPSEQALIELLKGSFGSYSWKILTHKKLYTDFNILFPRGRQYEDTATTYKILAFSKNIYLSSQKLYYYEQRINSITHIHNDDDLTDMIKTFSEMHSFIQQKFPDVEHLLVKLEFNMIFMLLIRMGNWESKLSVQYSKIEKSYIKKAITHLEEIIKKYNITLKGNYYLHIKLTLLKMRVFPVLVFLKNHIGIT</sequence>